<name>A0A6C0JFY5_9ZZZZ</name>
<protein>
    <submittedName>
        <fullName evidence="2">Uncharacterized protein</fullName>
    </submittedName>
</protein>
<reference evidence="2" key="1">
    <citation type="journal article" date="2020" name="Nature">
        <title>Giant virus diversity and host interactions through global metagenomics.</title>
        <authorList>
            <person name="Schulz F."/>
            <person name="Roux S."/>
            <person name="Paez-Espino D."/>
            <person name="Jungbluth S."/>
            <person name="Walsh D.A."/>
            <person name="Denef V.J."/>
            <person name="McMahon K.D."/>
            <person name="Konstantinidis K.T."/>
            <person name="Eloe-Fadrosh E.A."/>
            <person name="Kyrpides N.C."/>
            <person name="Woyke T."/>
        </authorList>
    </citation>
    <scope>NUCLEOTIDE SEQUENCE</scope>
    <source>
        <strain evidence="2">GVMAG-M-3300025880-76</strain>
    </source>
</reference>
<proteinExistence type="predicted"/>
<keyword evidence="1" id="KW-1133">Transmembrane helix</keyword>
<feature type="transmembrane region" description="Helical" evidence="1">
    <location>
        <begin position="12"/>
        <end position="31"/>
    </location>
</feature>
<evidence type="ECO:0000256" key="1">
    <source>
        <dbReference type="SAM" id="Phobius"/>
    </source>
</evidence>
<accession>A0A6C0JFY5</accession>
<organism evidence="2">
    <name type="scientific">viral metagenome</name>
    <dbReference type="NCBI Taxonomy" id="1070528"/>
    <lineage>
        <taxon>unclassified sequences</taxon>
        <taxon>metagenomes</taxon>
        <taxon>organismal metagenomes</taxon>
    </lineage>
</organism>
<dbReference type="EMBL" id="MN740361">
    <property type="protein sequence ID" value="QHU02668.1"/>
    <property type="molecule type" value="Genomic_DNA"/>
</dbReference>
<dbReference type="AlphaFoldDB" id="A0A6C0JFY5"/>
<evidence type="ECO:0000313" key="2">
    <source>
        <dbReference type="EMBL" id="QHU02668.1"/>
    </source>
</evidence>
<sequence>MGLMDKVKSRQGGVIVSIILGFGLAALFRSVCKDKNCYIYYSAQQSDIEDKVVKEGDKCYSYSIESKQCDSGNRVVQFEQ</sequence>
<keyword evidence="1" id="KW-0812">Transmembrane</keyword>
<keyword evidence="1" id="KW-0472">Membrane</keyword>